<dbReference type="Proteomes" id="UP000002774">
    <property type="component" value="Chromosome"/>
</dbReference>
<protein>
    <recommendedName>
        <fullName evidence="3">TonB C-terminal domain-containing protein</fullName>
    </recommendedName>
</protein>
<dbReference type="OrthoDB" id="797478at2"/>
<accession>H1Y3U6</accession>
<gene>
    <name evidence="1" type="ORF">Mucpa_6302</name>
</gene>
<evidence type="ECO:0000313" key="2">
    <source>
        <dbReference type="Proteomes" id="UP000002774"/>
    </source>
</evidence>
<name>H1Y3U6_9SPHI</name>
<keyword evidence="2" id="KW-1185">Reference proteome</keyword>
<sequence>MKNILKFSIITVLLFSLTNGLKAQIKLTYNPKRIKPLTEDSLFNDFRNAIYYTYYHPSYMSNKKPIFTMLKITLDWQGKVTDLGFSDSADSVFVNAFANKAKQYDFKATIETYAKVKSLTKISLIIPVYFEPSYEKKEHAFTYGELEGLMKFNKRSFEGPAIFYPEMNIALGEMNF</sequence>
<dbReference type="AlphaFoldDB" id="H1Y3U6"/>
<evidence type="ECO:0008006" key="3">
    <source>
        <dbReference type="Google" id="ProtNLM"/>
    </source>
</evidence>
<organism evidence="1 2">
    <name type="scientific">Mucilaginibacter paludis DSM 18603</name>
    <dbReference type="NCBI Taxonomy" id="714943"/>
    <lineage>
        <taxon>Bacteria</taxon>
        <taxon>Pseudomonadati</taxon>
        <taxon>Bacteroidota</taxon>
        <taxon>Sphingobacteriia</taxon>
        <taxon>Sphingobacteriales</taxon>
        <taxon>Sphingobacteriaceae</taxon>
        <taxon>Mucilaginibacter</taxon>
    </lineage>
</organism>
<evidence type="ECO:0000313" key="1">
    <source>
        <dbReference type="EMBL" id="EHQ30358.1"/>
    </source>
</evidence>
<dbReference type="STRING" id="714943.Mucpa_6302"/>
<reference evidence="1" key="1">
    <citation type="submission" date="2011-09" db="EMBL/GenBank/DDBJ databases">
        <title>The permanent draft genome of Mucilaginibacter paludis DSM 18603.</title>
        <authorList>
            <consortium name="US DOE Joint Genome Institute (JGI-PGF)"/>
            <person name="Lucas S."/>
            <person name="Han J."/>
            <person name="Lapidus A."/>
            <person name="Bruce D."/>
            <person name="Goodwin L."/>
            <person name="Pitluck S."/>
            <person name="Peters L."/>
            <person name="Kyrpides N."/>
            <person name="Mavromatis K."/>
            <person name="Ivanova N."/>
            <person name="Mikhailova N."/>
            <person name="Held B."/>
            <person name="Detter J.C."/>
            <person name="Tapia R."/>
            <person name="Han C."/>
            <person name="Land M."/>
            <person name="Hauser L."/>
            <person name="Markowitz V."/>
            <person name="Cheng J.-F."/>
            <person name="Hugenholtz P."/>
            <person name="Woyke T."/>
            <person name="Wu D."/>
            <person name="Tindall B."/>
            <person name="Brambilla E."/>
            <person name="Klenk H.-P."/>
            <person name="Eisen J.A."/>
        </authorList>
    </citation>
    <scope>NUCLEOTIDE SEQUENCE [LARGE SCALE GENOMIC DNA]</scope>
    <source>
        <strain evidence="1">DSM 18603</strain>
    </source>
</reference>
<dbReference type="EMBL" id="CM001403">
    <property type="protein sequence ID" value="EHQ30358.1"/>
    <property type="molecule type" value="Genomic_DNA"/>
</dbReference>
<dbReference type="HOGENOM" id="CLU_1523496_0_0_10"/>
<dbReference type="RefSeq" id="WP_008512024.1">
    <property type="nucleotide sequence ID" value="NZ_CM001403.1"/>
</dbReference>
<proteinExistence type="predicted"/>